<reference evidence="8" key="1">
    <citation type="submission" date="2023-08" db="EMBL/GenBank/DDBJ databases">
        <authorList>
            <person name="Audoor S."/>
            <person name="Bilcke G."/>
        </authorList>
    </citation>
    <scope>NUCLEOTIDE SEQUENCE</scope>
</reference>
<evidence type="ECO:0000256" key="6">
    <source>
        <dbReference type="SAM" id="Phobius"/>
    </source>
</evidence>
<comment type="similarity">
    <text evidence="1">Belongs to the peptidase A1 family.</text>
</comment>
<keyword evidence="6" id="KW-1133">Transmembrane helix</keyword>
<feature type="region of interest" description="Disordered" evidence="5">
    <location>
        <begin position="507"/>
        <end position="541"/>
    </location>
</feature>
<feature type="active site" evidence="4">
    <location>
        <position position="92"/>
    </location>
</feature>
<dbReference type="EMBL" id="CAKOGP040002125">
    <property type="protein sequence ID" value="CAJ1963039.1"/>
    <property type="molecule type" value="Genomic_DNA"/>
</dbReference>
<dbReference type="InterPro" id="IPR021109">
    <property type="entry name" value="Peptidase_aspartic_dom_sf"/>
</dbReference>
<dbReference type="GO" id="GO:0006508">
    <property type="term" value="P:proteolysis"/>
    <property type="evidence" value="ECO:0007669"/>
    <property type="project" value="UniProtKB-KW"/>
</dbReference>
<dbReference type="Proteomes" id="UP001295423">
    <property type="component" value="Unassembled WGS sequence"/>
</dbReference>
<evidence type="ECO:0000259" key="7">
    <source>
        <dbReference type="PROSITE" id="PS51767"/>
    </source>
</evidence>
<keyword evidence="3" id="KW-0378">Hydrolase</keyword>
<evidence type="ECO:0000256" key="5">
    <source>
        <dbReference type="SAM" id="MobiDB-lite"/>
    </source>
</evidence>
<organism evidence="8 9">
    <name type="scientific">Cylindrotheca closterium</name>
    <dbReference type="NCBI Taxonomy" id="2856"/>
    <lineage>
        <taxon>Eukaryota</taxon>
        <taxon>Sar</taxon>
        <taxon>Stramenopiles</taxon>
        <taxon>Ochrophyta</taxon>
        <taxon>Bacillariophyta</taxon>
        <taxon>Bacillariophyceae</taxon>
        <taxon>Bacillariophycidae</taxon>
        <taxon>Bacillariales</taxon>
        <taxon>Bacillariaceae</taxon>
        <taxon>Cylindrotheca</taxon>
    </lineage>
</organism>
<protein>
    <recommendedName>
        <fullName evidence="7">Peptidase A1 domain-containing protein</fullName>
    </recommendedName>
</protein>
<dbReference type="GO" id="GO:0004190">
    <property type="term" value="F:aspartic-type endopeptidase activity"/>
    <property type="evidence" value="ECO:0007669"/>
    <property type="project" value="UniProtKB-KW"/>
</dbReference>
<name>A0AAD2G531_9STRA</name>
<sequence length="541" mass="59415">MAQLQHILEASSVYAAFFDNPALRVVLEEHRSARNRILEKTGPVAKGPNMLQRRIATTASSWGSNLPVANCNDALSIINVKIGGQLLPVMIDTSVSDTWVESSRCDETCKSSSDSRYDASQSSTFRPVDAARSDFQYEYLDGAIKGTHAYETLTLGNIEVRNQVFAQASSTVNWENLCDEVGLLGLGFSDASSQDFPALLSNLEDQQITMFSLYLADHNDYQLYMNQSTQREEAIPQQPPTSTASELTFGGVNPQRYINCLIWHELGQFQEKGTWSFALDGIKIGSTEVPSSSLATVDSATAGISGPQETVGRIAKKLGVVCKVFTDEEGDFEEVPCDDPFGFDLAVAYCSQIDSMPSLTFVADGYSYTLTSSELFSESYIENGQAVCVLNMDGVLEYPGWRLGMGFLRKYYTVFDFGRKRLGFAEATAQSSTFCQADSKYFIGYIPDETLYTTDPTQSPTSHDIPTPNDASAVLSGLRFFFRMLFAGFFVVGICLAGAMIGHRQARAPTHGHSPVRTTDPDEEVAKTSMTREVELPPLTQ</sequence>
<dbReference type="PROSITE" id="PS51767">
    <property type="entry name" value="PEPTIDASE_A1"/>
    <property type="match status" value="1"/>
</dbReference>
<dbReference type="InterPro" id="IPR001461">
    <property type="entry name" value="Aspartic_peptidase_A1"/>
</dbReference>
<keyword evidence="9" id="KW-1185">Reference proteome</keyword>
<keyword evidence="6" id="KW-0472">Membrane</keyword>
<dbReference type="InterPro" id="IPR034164">
    <property type="entry name" value="Pepsin-like_dom"/>
</dbReference>
<proteinExistence type="inferred from homology"/>
<dbReference type="Pfam" id="PF00026">
    <property type="entry name" value="Asp"/>
    <property type="match status" value="1"/>
</dbReference>
<dbReference type="AlphaFoldDB" id="A0AAD2G531"/>
<keyword evidence="2" id="KW-0645">Protease</keyword>
<dbReference type="SUPFAM" id="SSF50630">
    <property type="entry name" value="Acid proteases"/>
    <property type="match status" value="1"/>
</dbReference>
<dbReference type="PANTHER" id="PTHR47966:SF51">
    <property type="entry name" value="BETA-SITE APP-CLEAVING ENZYME, ISOFORM A-RELATED"/>
    <property type="match status" value="1"/>
</dbReference>
<evidence type="ECO:0000256" key="3">
    <source>
        <dbReference type="ARBA" id="ARBA00022750"/>
    </source>
</evidence>
<evidence type="ECO:0000256" key="4">
    <source>
        <dbReference type="PIRSR" id="PIRSR601461-1"/>
    </source>
</evidence>
<feature type="domain" description="Peptidase A1" evidence="7">
    <location>
        <begin position="76"/>
        <end position="425"/>
    </location>
</feature>
<comment type="caution">
    <text evidence="8">The sequence shown here is derived from an EMBL/GenBank/DDBJ whole genome shotgun (WGS) entry which is preliminary data.</text>
</comment>
<evidence type="ECO:0000313" key="9">
    <source>
        <dbReference type="Proteomes" id="UP001295423"/>
    </source>
</evidence>
<feature type="transmembrane region" description="Helical" evidence="6">
    <location>
        <begin position="480"/>
        <end position="501"/>
    </location>
</feature>
<evidence type="ECO:0000256" key="2">
    <source>
        <dbReference type="ARBA" id="ARBA00022670"/>
    </source>
</evidence>
<feature type="active site" evidence="4">
    <location>
        <position position="298"/>
    </location>
</feature>
<dbReference type="PANTHER" id="PTHR47966">
    <property type="entry name" value="BETA-SITE APP-CLEAVING ENZYME, ISOFORM A-RELATED"/>
    <property type="match status" value="1"/>
</dbReference>
<dbReference type="InterPro" id="IPR033121">
    <property type="entry name" value="PEPTIDASE_A1"/>
</dbReference>
<keyword evidence="3" id="KW-0064">Aspartyl protease</keyword>
<dbReference type="Gene3D" id="2.40.70.10">
    <property type="entry name" value="Acid Proteases"/>
    <property type="match status" value="2"/>
</dbReference>
<gene>
    <name evidence="8" type="ORF">CYCCA115_LOCUS19980</name>
</gene>
<dbReference type="CDD" id="cd05471">
    <property type="entry name" value="pepsin_like"/>
    <property type="match status" value="1"/>
</dbReference>
<keyword evidence="6" id="KW-0812">Transmembrane</keyword>
<dbReference type="PRINTS" id="PR00792">
    <property type="entry name" value="PEPSIN"/>
</dbReference>
<accession>A0AAD2G531</accession>
<feature type="compositionally biased region" description="Basic and acidic residues" evidence="5">
    <location>
        <begin position="524"/>
        <end position="535"/>
    </location>
</feature>
<evidence type="ECO:0000256" key="1">
    <source>
        <dbReference type="ARBA" id="ARBA00007447"/>
    </source>
</evidence>
<evidence type="ECO:0000313" key="8">
    <source>
        <dbReference type="EMBL" id="CAJ1963039.1"/>
    </source>
</evidence>